<dbReference type="AlphaFoldDB" id="A0AAD6C362"/>
<evidence type="ECO:0000256" key="1">
    <source>
        <dbReference type="SAM" id="Phobius"/>
    </source>
</evidence>
<proteinExistence type="predicted"/>
<dbReference type="EMBL" id="JAPVEA010000007">
    <property type="protein sequence ID" value="KAJ5444857.1"/>
    <property type="molecule type" value="Genomic_DNA"/>
</dbReference>
<keyword evidence="1" id="KW-0472">Membrane</keyword>
<organism evidence="2 3">
    <name type="scientific">Penicillium daleae</name>
    <dbReference type="NCBI Taxonomy" id="63821"/>
    <lineage>
        <taxon>Eukaryota</taxon>
        <taxon>Fungi</taxon>
        <taxon>Dikarya</taxon>
        <taxon>Ascomycota</taxon>
        <taxon>Pezizomycotina</taxon>
        <taxon>Eurotiomycetes</taxon>
        <taxon>Eurotiomycetidae</taxon>
        <taxon>Eurotiales</taxon>
        <taxon>Aspergillaceae</taxon>
        <taxon>Penicillium</taxon>
    </lineage>
</organism>
<keyword evidence="3" id="KW-1185">Reference proteome</keyword>
<evidence type="ECO:0000313" key="2">
    <source>
        <dbReference type="EMBL" id="KAJ5444857.1"/>
    </source>
</evidence>
<sequence>MPPIYPKHAIGCKVVQNKSSFRRQYLHLERIDPRPLTIHDFLHPLSLSRKDGVALPGLAYAVTFMFGNTLIVVELPALFGEKFGFNSEQLGL</sequence>
<reference evidence="2" key="2">
    <citation type="journal article" date="2023" name="IMA Fungus">
        <title>Comparative genomic study of the Penicillium genus elucidates a diverse pangenome and 15 lateral gene transfer events.</title>
        <authorList>
            <person name="Petersen C."/>
            <person name="Sorensen T."/>
            <person name="Nielsen M.R."/>
            <person name="Sondergaard T.E."/>
            <person name="Sorensen J.L."/>
            <person name="Fitzpatrick D.A."/>
            <person name="Frisvad J.C."/>
            <person name="Nielsen K.L."/>
        </authorList>
    </citation>
    <scope>NUCLEOTIDE SEQUENCE</scope>
    <source>
        <strain evidence="2">IBT 16125</strain>
    </source>
</reference>
<name>A0AAD6C362_9EURO</name>
<dbReference type="Proteomes" id="UP001213681">
    <property type="component" value="Unassembled WGS sequence"/>
</dbReference>
<evidence type="ECO:0000313" key="3">
    <source>
        <dbReference type="Proteomes" id="UP001213681"/>
    </source>
</evidence>
<reference evidence="2" key="1">
    <citation type="submission" date="2022-12" db="EMBL/GenBank/DDBJ databases">
        <authorList>
            <person name="Petersen C."/>
        </authorList>
    </citation>
    <scope>NUCLEOTIDE SEQUENCE</scope>
    <source>
        <strain evidence="2">IBT 16125</strain>
    </source>
</reference>
<keyword evidence="1" id="KW-0812">Transmembrane</keyword>
<gene>
    <name evidence="2" type="ORF">N7458_008729</name>
</gene>
<protein>
    <submittedName>
        <fullName evidence="2">MFS general substrate transporter</fullName>
    </submittedName>
</protein>
<feature type="transmembrane region" description="Helical" evidence="1">
    <location>
        <begin position="58"/>
        <end position="79"/>
    </location>
</feature>
<accession>A0AAD6C362</accession>
<keyword evidence="1" id="KW-1133">Transmembrane helix</keyword>
<comment type="caution">
    <text evidence="2">The sequence shown here is derived from an EMBL/GenBank/DDBJ whole genome shotgun (WGS) entry which is preliminary data.</text>
</comment>
<dbReference type="RefSeq" id="XP_056764937.1">
    <property type="nucleotide sequence ID" value="XM_056912111.1"/>
</dbReference>
<dbReference type="GeneID" id="81602354"/>